<sequence>MYIFDSTSNHSEKAVVLFFNGASFKKDPKTPAQFQHQAKYFSSKGMMAICVDYRNGADKDFLPTQAIYDVKSAVQWVRNNASDLGIDPNKIIVCGSSAGAYITVSAIMFDQLMDDHNKENATINHVPNALIVFSGVMDAVDIMRRRYPSLLDKAFQMSPIHNIKKCLPPTLWICGTSEIDFQHNIEFIELMKQAGNDIRLKTFEGMEHGFFNYGKHNNKYFHLTKFEIESYLRSMKFL</sequence>
<gene>
    <name evidence="1" type="ORF">SH601_03090</name>
</gene>
<proteinExistence type="predicted"/>
<protein>
    <submittedName>
        <fullName evidence="1">Alpha/beta hydrolase</fullName>
    </submittedName>
</protein>
<evidence type="ECO:0000313" key="2">
    <source>
        <dbReference type="Proteomes" id="UP001277972"/>
    </source>
</evidence>
<reference evidence="1" key="1">
    <citation type="submission" date="2023-11" db="EMBL/GenBank/DDBJ databases">
        <title>Gracilibacillus pellucida a moderately halophilic bacterium isolated from saline soil in Xinjiang province.</title>
        <authorList>
            <person name="Zhang Z."/>
            <person name="Tan F."/>
            <person name="Wang Y."/>
            <person name="Xia M."/>
        </authorList>
    </citation>
    <scope>NUCLEOTIDE SEQUENCE</scope>
    <source>
        <strain evidence="1">S3-1-1</strain>
    </source>
</reference>
<dbReference type="Proteomes" id="UP001277972">
    <property type="component" value="Unassembled WGS sequence"/>
</dbReference>
<organism evidence="1 2">
    <name type="scientific">Gracilibacillus pellucidus</name>
    <dbReference type="NCBI Taxonomy" id="3095368"/>
    <lineage>
        <taxon>Bacteria</taxon>
        <taxon>Bacillati</taxon>
        <taxon>Bacillota</taxon>
        <taxon>Bacilli</taxon>
        <taxon>Bacillales</taxon>
        <taxon>Bacillaceae</taxon>
        <taxon>Gracilibacillus</taxon>
    </lineage>
</organism>
<keyword evidence="1" id="KW-0378">Hydrolase</keyword>
<accession>A0ACC6M259</accession>
<evidence type="ECO:0000313" key="1">
    <source>
        <dbReference type="EMBL" id="MDX8044963.1"/>
    </source>
</evidence>
<dbReference type="EMBL" id="JAWZSR010000001">
    <property type="protein sequence ID" value="MDX8044963.1"/>
    <property type="molecule type" value="Genomic_DNA"/>
</dbReference>
<keyword evidence="2" id="KW-1185">Reference proteome</keyword>
<name>A0ACC6M259_9BACI</name>
<comment type="caution">
    <text evidence="1">The sequence shown here is derived from an EMBL/GenBank/DDBJ whole genome shotgun (WGS) entry which is preliminary data.</text>
</comment>